<dbReference type="Proteomes" id="UP001519460">
    <property type="component" value="Unassembled WGS sequence"/>
</dbReference>
<protein>
    <submittedName>
        <fullName evidence="2">Uncharacterized protein</fullName>
    </submittedName>
</protein>
<comment type="caution">
    <text evidence="2">The sequence shown here is derived from an EMBL/GenBank/DDBJ whole genome shotgun (WGS) entry which is preliminary data.</text>
</comment>
<dbReference type="EMBL" id="JACVVK020000034">
    <property type="protein sequence ID" value="KAK7500852.1"/>
    <property type="molecule type" value="Genomic_DNA"/>
</dbReference>
<gene>
    <name evidence="2" type="ORF">BaRGS_00007732</name>
</gene>
<evidence type="ECO:0000313" key="2">
    <source>
        <dbReference type="EMBL" id="KAK7500852.1"/>
    </source>
</evidence>
<reference evidence="2 3" key="1">
    <citation type="journal article" date="2023" name="Sci. Data">
        <title>Genome assembly of the Korean intertidal mud-creeper Batillaria attramentaria.</title>
        <authorList>
            <person name="Patra A.K."/>
            <person name="Ho P.T."/>
            <person name="Jun S."/>
            <person name="Lee S.J."/>
            <person name="Kim Y."/>
            <person name="Won Y.J."/>
        </authorList>
    </citation>
    <scope>NUCLEOTIDE SEQUENCE [LARGE SCALE GENOMIC DNA]</scope>
    <source>
        <strain evidence="2">Wonlab-2016</strain>
    </source>
</reference>
<evidence type="ECO:0000313" key="3">
    <source>
        <dbReference type="Proteomes" id="UP001519460"/>
    </source>
</evidence>
<feature type="region of interest" description="Disordered" evidence="1">
    <location>
        <begin position="78"/>
        <end position="113"/>
    </location>
</feature>
<proteinExistence type="predicted"/>
<keyword evidence="3" id="KW-1185">Reference proteome</keyword>
<organism evidence="2 3">
    <name type="scientific">Batillaria attramentaria</name>
    <dbReference type="NCBI Taxonomy" id="370345"/>
    <lineage>
        <taxon>Eukaryota</taxon>
        <taxon>Metazoa</taxon>
        <taxon>Spiralia</taxon>
        <taxon>Lophotrochozoa</taxon>
        <taxon>Mollusca</taxon>
        <taxon>Gastropoda</taxon>
        <taxon>Caenogastropoda</taxon>
        <taxon>Sorbeoconcha</taxon>
        <taxon>Cerithioidea</taxon>
        <taxon>Batillariidae</taxon>
        <taxon>Batillaria</taxon>
    </lineage>
</organism>
<dbReference type="AlphaFoldDB" id="A0ABD0LMP5"/>
<sequence length="144" mass="16143">MAYEGLAAWDKSRVINSNGVGTHPPDPSFTPWEDRRPPKHKIAFGPTRMTPLPPKVPVWNYERPFAECQSRITIGIERKPTSAGDIASLMPPEEKQYRPKTIQSGSEESGRTLHTDGFCQRTEEAGELFSQATSRTAKQTCTRQ</sequence>
<feature type="region of interest" description="Disordered" evidence="1">
    <location>
        <begin position="15"/>
        <end position="53"/>
    </location>
</feature>
<name>A0ABD0LMP5_9CAEN</name>
<evidence type="ECO:0000256" key="1">
    <source>
        <dbReference type="SAM" id="MobiDB-lite"/>
    </source>
</evidence>
<accession>A0ABD0LMP5</accession>